<evidence type="ECO:0000256" key="3">
    <source>
        <dbReference type="SAM" id="Phobius"/>
    </source>
</evidence>
<dbReference type="Pfam" id="PF02632">
    <property type="entry name" value="BioY"/>
    <property type="match status" value="1"/>
</dbReference>
<evidence type="ECO:0000256" key="1">
    <source>
        <dbReference type="ARBA" id="ARBA00010692"/>
    </source>
</evidence>
<dbReference type="PANTHER" id="PTHR34295:SF1">
    <property type="entry name" value="BIOTIN TRANSPORTER BIOY"/>
    <property type="match status" value="1"/>
</dbReference>
<feature type="transmembrane region" description="Helical" evidence="3">
    <location>
        <begin position="152"/>
        <end position="178"/>
    </location>
</feature>
<sequence>MLTDLLKDKPAIRPIEKAAVVVIGVGLMTLAAKVQIPFWPVPMTLHTLAVMSFALILGPRLSTAIFAAYLAAGATGMPVFSGSPERGVGLAYMMGPTGGYLLGYFIAACLVGVLGHGKPLLQRCMACLAGLIVIYGAGLLGLWAFVPSEKLLAAGLAPFLVGDLVKCALAVMITTLIAKSGQTSSGMQA</sequence>
<comment type="similarity">
    <text evidence="1 2">Belongs to the BioY family.</text>
</comment>
<comment type="subcellular location">
    <subcellularLocation>
        <location evidence="2">Cell membrane</location>
        <topology evidence="2">Multi-pass membrane protein</topology>
    </subcellularLocation>
</comment>
<keyword evidence="2" id="KW-1003">Cell membrane</keyword>
<dbReference type="InterPro" id="IPR003784">
    <property type="entry name" value="BioY"/>
</dbReference>
<dbReference type="PIRSF" id="PIRSF016661">
    <property type="entry name" value="BioY"/>
    <property type="match status" value="1"/>
</dbReference>
<accession>A0A1Q8ZQQ9</accession>
<keyword evidence="5" id="KW-1185">Reference proteome</keyword>
<dbReference type="RefSeq" id="WP_075639924.1">
    <property type="nucleotide sequence ID" value="NZ_MKIM01000027.1"/>
</dbReference>
<dbReference type="GO" id="GO:0015225">
    <property type="term" value="F:biotin transmembrane transporter activity"/>
    <property type="evidence" value="ECO:0007669"/>
    <property type="project" value="UniProtKB-UniRule"/>
</dbReference>
<dbReference type="STRING" id="1867956.BJF95_07730"/>
<feature type="transmembrane region" description="Helical" evidence="3">
    <location>
        <begin position="126"/>
        <end position="146"/>
    </location>
</feature>
<keyword evidence="2" id="KW-0813">Transport</keyword>
<evidence type="ECO:0000313" key="5">
    <source>
        <dbReference type="Proteomes" id="UP000186894"/>
    </source>
</evidence>
<keyword evidence="3" id="KW-0812">Transmembrane</keyword>
<organism evidence="4 5">
    <name type="scientific">Rhizobium oryziradicis</name>
    <dbReference type="NCBI Taxonomy" id="1867956"/>
    <lineage>
        <taxon>Bacteria</taxon>
        <taxon>Pseudomonadati</taxon>
        <taxon>Pseudomonadota</taxon>
        <taxon>Alphaproteobacteria</taxon>
        <taxon>Hyphomicrobiales</taxon>
        <taxon>Rhizobiaceae</taxon>
        <taxon>Rhizobium/Agrobacterium group</taxon>
        <taxon>Rhizobium</taxon>
    </lineage>
</organism>
<comment type="caution">
    <text evidence="4">The sequence shown here is derived from an EMBL/GenBank/DDBJ whole genome shotgun (WGS) entry which is preliminary data.</text>
</comment>
<dbReference type="EMBL" id="MKIM01000027">
    <property type="protein sequence ID" value="OLP44414.1"/>
    <property type="molecule type" value="Genomic_DNA"/>
</dbReference>
<protein>
    <recommendedName>
        <fullName evidence="2">Biotin transporter</fullName>
    </recommendedName>
</protein>
<dbReference type="PANTHER" id="PTHR34295">
    <property type="entry name" value="BIOTIN TRANSPORTER BIOY"/>
    <property type="match status" value="1"/>
</dbReference>
<dbReference type="GO" id="GO:0005886">
    <property type="term" value="C:plasma membrane"/>
    <property type="evidence" value="ECO:0007669"/>
    <property type="project" value="UniProtKB-SubCell"/>
</dbReference>
<evidence type="ECO:0000313" key="4">
    <source>
        <dbReference type="EMBL" id="OLP44414.1"/>
    </source>
</evidence>
<keyword evidence="2 3" id="KW-0472">Membrane</keyword>
<name>A0A1Q8ZQQ9_9HYPH</name>
<reference evidence="4 5" key="1">
    <citation type="submission" date="2016-09" db="EMBL/GenBank/DDBJ databases">
        <title>Rhizobium oryziradicis sp. nov., isolated from the root of rice.</title>
        <authorList>
            <person name="Zhao J."/>
            <person name="Zhang X."/>
        </authorList>
    </citation>
    <scope>NUCLEOTIDE SEQUENCE [LARGE SCALE GENOMIC DNA]</scope>
    <source>
        <strain evidence="4 5">N19</strain>
    </source>
</reference>
<keyword evidence="3" id="KW-1133">Transmembrane helix</keyword>
<dbReference type="Proteomes" id="UP000186894">
    <property type="component" value="Unassembled WGS sequence"/>
</dbReference>
<dbReference type="Gene3D" id="1.10.1760.20">
    <property type="match status" value="1"/>
</dbReference>
<feature type="transmembrane region" description="Helical" evidence="3">
    <location>
        <begin position="90"/>
        <end position="114"/>
    </location>
</feature>
<proteinExistence type="inferred from homology"/>
<dbReference type="AlphaFoldDB" id="A0A1Q8ZQQ9"/>
<gene>
    <name evidence="4" type="ORF">BJF95_07730</name>
</gene>
<evidence type="ECO:0000256" key="2">
    <source>
        <dbReference type="PIRNR" id="PIRNR016661"/>
    </source>
</evidence>